<comment type="caution">
    <text evidence="1">The sequence shown here is derived from an EMBL/GenBank/DDBJ whole genome shotgun (WGS) entry which is preliminary data.</text>
</comment>
<gene>
    <name evidence="1" type="ORF">EZS28_004591</name>
</gene>
<accession>A0A5J4WYF9</accession>
<evidence type="ECO:0000313" key="2">
    <source>
        <dbReference type="Proteomes" id="UP000324800"/>
    </source>
</evidence>
<protein>
    <submittedName>
        <fullName evidence="1">Uncharacterized protein</fullName>
    </submittedName>
</protein>
<sequence>MQKSSQTGQQCLYSQPTVAEKLGYRSRTKPRNSDTDYYGNTELVLPNQTYEKKIRPQLTLNQQMKDNKDYQKVRKQSLAKRNELLVQSKQQSYAPLMDLIGRNKDIQFKKMWSNEHSFEEMEKSRINLRQKKWVGSSEGINGDKFPEFVVRDDRGFIQSADGLRIQFI</sequence>
<dbReference type="AlphaFoldDB" id="A0A5J4WYF9"/>
<dbReference type="EMBL" id="SNRW01000663">
    <property type="protein sequence ID" value="KAA6399880.1"/>
    <property type="molecule type" value="Genomic_DNA"/>
</dbReference>
<evidence type="ECO:0000313" key="1">
    <source>
        <dbReference type="EMBL" id="KAA6399880.1"/>
    </source>
</evidence>
<organism evidence="1 2">
    <name type="scientific">Streblomastix strix</name>
    <dbReference type="NCBI Taxonomy" id="222440"/>
    <lineage>
        <taxon>Eukaryota</taxon>
        <taxon>Metamonada</taxon>
        <taxon>Preaxostyla</taxon>
        <taxon>Oxymonadida</taxon>
        <taxon>Streblomastigidae</taxon>
        <taxon>Streblomastix</taxon>
    </lineage>
</organism>
<proteinExistence type="predicted"/>
<name>A0A5J4WYF9_9EUKA</name>
<reference evidence="1 2" key="1">
    <citation type="submission" date="2019-03" db="EMBL/GenBank/DDBJ databases">
        <title>Single cell metagenomics reveals metabolic interactions within the superorganism composed of flagellate Streblomastix strix and complex community of Bacteroidetes bacteria on its surface.</title>
        <authorList>
            <person name="Treitli S.C."/>
            <person name="Kolisko M."/>
            <person name="Husnik F."/>
            <person name="Keeling P."/>
            <person name="Hampl V."/>
        </authorList>
    </citation>
    <scope>NUCLEOTIDE SEQUENCE [LARGE SCALE GENOMIC DNA]</scope>
    <source>
        <strain evidence="1">ST1C</strain>
    </source>
</reference>
<dbReference type="Proteomes" id="UP000324800">
    <property type="component" value="Unassembled WGS sequence"/>
</dbReference>